<dbReference type="Proteomes" id="UP000002714">
    <property type="component" value="Chromosome"/>
</dbReference>
<sequence length="410" mass="46990">MRFFLPILCLPLFLYSYTLDELLELSHKNRVIESQTHTLISKERLYESAKSSYLPSVDIGGSYQNAYKETAATAQNSLKFQASLKYTIYDGGKKDSLYNQLESSIDSSKSTITATKNSISLDIARLYFEYFALEADKTATTQEIEQLKEELKRVEFFYEAGAITKDEVAKIDSRVKNTLVLLQEIELKSQKVMHTFEYYTSERVESIDGNATIKLPNEQSETIRADIRALEYEAASVLHESNVKKSQNMPVVYLDDTWSHSDYYFDNKALESGFLVENQNIAMVNVSWNIFDFGSRTKAYESKLQEYLSKKSTIEYEKSRADVEYRLAKKSLAIALAKVESTKATSDAASLAYELIKFKYQNKTIDNVSYLAALSEKFNAQRDSQRALYDLEIKKAELIYFSGKDIKEFL</sequence>
<reference evidence="8 9" key="1">
    <citation type="journal article" date="2008" name="Appl. Environ. Microbiol.">
        <title>Genome of the epsilonproteobacterial chemolithoautotroph Sulfurimonas denitrificans.</title>
        <authorList>
            <person name="Sievert S.M."/>
            <person name="Scott K.M."/>
            <person name="Klotz M.G."/>
            <person name="Chain P.S.G."/>
            <person name="Hauser L.J."/>
            <person name="Hemp J."/>
            <person name="Huegler M."/>
            <person name="Land M."/>
            <person name="Lapidus A."/>
            <person name="Larimer F.W."/>
            <person name="Lucas S."/>
            <person name="Malfatti S.A."/>
            <person name="Meyer F."/>
            <person name="Paulsen I.T."/>
            <person name="Ren Q."/>
            <person name="Simon J."/>
            <person name="Bailey K."/>
            <person name="Diaz E."/>
            <person name="Fitzpatrick K.A."/>
            <person name="Glover B."/>
            <person name="Gwatney N."/>
            <person name="Korajkic A."/>
            <person name="Long A."/>
            <person name="Mobberley J.M."/>
            <person name="Pantry S.N."/>
            <person name="Pazder G."/>
            <person name="Peterson S."/>
            <person name="Quintanilla J.D."/>
            <person name="Sprinkle R."/>
            <person name="Stephens J."/>
            <person name="Thomas P."/>
            <person name="Vaughn R."/>
            <person name="Weber M.J."/>
            <person name="Wooten L.L."/>
        </authorList>
    </citation>
    <scope>NUCLEOTIDE SEQUENCE [LARGE SCALE GENOMIC DNA]</scope>
    <source>
        <strain evidence="9">ATCC 33889 / DSM 1251</strain>
    </source>
</reference>
<evidence type="ECO:0000313" key="8">
    <source>
        <dbReference type="EMBL" id="ABB43813.1"/>
    </source>
</evidence>
<evidence type="ECO:0000256" key="7">
    <source>
        <dbReference type="ARBA" id="ARBA00023237"/>
    </source>
</evidence>
<dbReference type="EMBL" id="CP000153">
    <property type="protein sequence ID" value="ABB43813.1"/>
    <property type="molecule type" value="Genomic_DNA"/>
</dbReference>
<dbReference type="STRING" id="326298.Suden_0534"/>
<evidence type="ECO:0000256" key="5">
    <source>
        <dbReference type="ARBA" id="ARBA00022692"/>
    </source>
</evidence>
<evidence type="ECO:0000256" key="4">
    <source>
        <dbReference type="ARBA" id="ARBA00022452"/>
    </source>
</evidence>
<keyword evidence="5" id="KW-0812">Transmembrane</keyword>
<dbReference type="SUPFAM" id="SSF56954">
    <property type="entry name" value="Outer membrane efflux proteins (OEP)"/>
    <property type="match status" value="1"/>
</dbReference>
<accession>Q30T68</accession>
<dbReference type="eggNOG" id="COG1538">
    <property type="taxonomic scope" value="Bacteria"/>
</dbReference>
<dbReference type="PANTHER" id="PTHR30026">
    <property type="entry name" value="OUTER MEMBRANE PROTEIN TOLC"/>
    <property type="match status" value="1"/>
</dbReference>
<dbReference type="KEGG" id="tdn:Suden_0534"/>
<evidence type="ECO:0000256" key="3">
    <source>
        <dbReference type="ARBA" id="ARBA00022448"/>
    </source>
</evidence>
<keyword evidence="6" id="KW-0472">Membrane</keyword>
<dbReference type="Pfam" id="PF02321">
    <property type="entry name" value="OEP"/>
    <property type="match status" value="1"/>
</dbReference>
<dbReference type="InterPro" id="IPR003423">
    <property type="entry name" value="OMP_efflux"/>
</dbReference>
<evidence type="ECO:0000256" key="1">
    <source>
        <dbReference type="ARBA" id="ARBA00004442"/>
    </source>
</evidence>
<organism evidence="8 9">
    <name type="scientific">Sulfurimonas denitrificans (strain ATCC 33889 / DSM 1251)</name>
    <name type="common">Thiomicrospira denitrificans (strain ATCC 33889 / DSM 1251)</name>
    <dbReference type="NCBI Taxonomy" id="326298"/>
    <lineage>
        <taxon>Bacteria</taxon>
        <taxon>Pseudomonadati</taxon>
        <taxon>Campylobacterota</taxon>
        <taxon>Epsilonproteobacteria</taxon>
        <taxon>Campylobacterales</taxon>
        <taxon>Sulfurimonadaceae</taxon>
        <taxon>Sulfurimonas</taxon>
    </lineage>
</organism>
<gene>
    <name evidence="8" type="ordered locus">Suden_0534</name>
</gene>
<keyword evidence="7" id="KW-0998">Cell outer membrane</keyword>
<dbReference type="AlphaFoldDB" id="Q30T68"/>
<dbReference type="PANTHER" id="PTHR30026:SF20">
    <property type="entry name" value="OUTER MEMBRANE PROTEIN TOLC"/>
    <property type="match status" value="1"/>
</dbReference>
<keyword evidence="3" id="KW-0813">Transport</keyword>
<dbReference type="Gene3D" id="1.20.1600.10">
    <property type="entry name" value="Outer membrane efflux proteins (OEP)"/>
    <property type="match status" value="1"/>
</dbReference>
<comment type="subcellular location">
    <subcellularLocation>
        <location evidence="1">Cell outer membrane</location>
    </subcellularLocation>
</comment>
<dbReference type="OrthoDB" id="5317248at2"/>
<dbReference type="GO" id="GO:1990281">
    <property type="term" value="C:efflux pump complex"/>
    <property type="evidence" value="ECO:0007669"/>
    <property type="project" value="TreeGrafter"/>
</dbReference>
<protein>
    <submittedName>
        <fullName evidence="8">Outer membrane efflux protein</fullName>
    </submittedName>
</protein>
<comment type="similarity">
    <text evidence="2">Belongs to the outer membrane factor (OMF) (TC 1.B.17) family.</text>
</comment>
<evidence type="ECO:0000256" key="6">
    <source>
        <dbReference type="ARBA" id="ARBA00023136"/>
    </source>
</evidence>
<dbReference type="RefSeq" id="WP_011372167.1">
    <property type="nucleotide sequence ID" value="NC_007575.1"/>
</dbReference>
<dbReference type="HOGENOM" id="CLU_012817_16_1_7"/>
<keyword evidence="9" id="KW-1185">Reference proteome</keyword>
<evidence type="ECO:0000256" key="2">
    <source>
        <dbReference type="ARBA" id="ARBA00007613"/>
    </source>
</evidence>
<evidence type="ECO:0000313" key="9">
    <source>
        <dbReference type="Proteomes" id="UP000002714"/>
    </source>
</evidence>
<name>Q30T68_SULDN</name>
<dbReference type="GO" id="GO:0015562">
    <property type="term" value="F:efflux transmembrane transporter activity"/>
    <property type="evidence" value="ECO:0007669"/>
    <property type="project" value="InterPro"/>
</dbReference>
<dbReference type="GO" id="GO:0015288">
    <property type="term" value="F:porin activity"/>
    <property type="evidence" value="ECO:0007669"/>
    <property type="project" value="TreeGrafter"/>
</dbReference>
<keyword evidence="4" id="KW-1134">Transmembrane beta strand</keyword>
<proteinExistence type="inferred from homology"/>
<dbReference type="GO" id="GO:0009279">
    <property type="term" value="C:cell outer membrane"/>
    <property type="evidence" value="ECO:0007669"/>
    <property type="project" value="UniProtKB-SubCell"/>
</dbReference>
<dbReference type="InterPro" id="IPR051906">
    <property type="entry name" value="TolC-like"/>
</dbReference>